<organism evidence="9 10">
    <name type="scientific">Mariniblastus fucicola</name>
    <dbReference type="NCBI Taxonomy" id="980251"/>
    <lineage>
        <taxon>Bacteria</taxon>
        <taxon>Pseudomonadati</taxon>
        <taxon>Planctomycetota</taxon>
        <taxon>Planctomycetia</taxon>
        <taxon>Pirellulales</taxon>
        <taxon>Pirellulaceae</taxon>
        <taxon>Mariniblastus</taxon>
    </lineage>
</organism>
<dbReference type="OrthoDB" id="9775180at2"/>
<name>A0A5B9PK48_9BACT</name>
<dbReference type="KEGG" id="mff:MFFC18_27500"/>
<dbReference type="SUPFAM" id="SSF51735">
    <property type="entry name" value="NAD(P)-binding Rossmann-fold domains"/>
    <property type="match status" value="2"/>
</dbReference>
<evidence type="ECO:0000259" key="7">
    <source>
        <dbReference type="PROSITE" id="PS51201"/>
    </source>
</evidence>
<feature type="domain" description="RCK C-terminal" evidence="8">
    <location>
        <begin position="141"/>
        <end position="222"/>
    </location>
</feature>
<evidence type="ECO:0000256" key="4">
    <source>
        <dbReference type="ARBA" id="ARBA00022958"/>
    </source>
</evidence>
<sequence length="444" mass="47741">MNIVILGAGTVGSSIADQLCSSHHSVTVVDADPERVRTINEKYDVRAITGSASQSSVLFQAGMLGADLCLAVTGVDEVNIVAASMARKMGARRSVARVYGPVFRDLSTFDYQQHFGIDRLLSLEHLTAMELARCIRNPGSVVVEQFARGGLEVLELIIGQPGKATQVPIRQIEFPPNVRLGTIQRANRMWIASAEDQLEVGDRITVFSGPEHIAAIRTLFKIEKTMPKRVVIAGGGETGLHLARMLERESFKVMLIEKDKERCQVLAGMLESTSVVNDDATMREVLEEERVESADFFVASTGDDESNMMLSVGAKDVGAKKVLAVIGRPDYSRIIERIGIDIAVSERAAMSKQINAFLNDGNLLSRAKLPGGLISVLEVDVAEGAAGTLAPLAEVGLPDRCLVAAIIRQDAVYVPGAEDQVVAGDIAILIVEEDVIAAAVSFFS</sequence>
<keyword evidence="5" id="KW-0520">NAD</keyword>
<dbReference type="Gene3D" id="3.40.50.720">
    <property type="entry name" value="NAD(P)-binding Rossmann-like Domain"/>
    <property type="match status" value="2"/>
</dbReference>
<evidence type="ECO:0000259" key="8">
    <source>
        <dbReference type="PROSITE" id="PS51202"/>
    </source>
</evidence>
<dbReference type="Gene3D" id="3.30.70.1450">
    <property type="entry name" value="Regulator of K+ conductance, C-terminal domain"/>
    <property type="match status" value="2"/>
</dbReference>
<evidence type="ECO:0000313" key="10">
    <source>
        <dbReference type="Proteomes" id="UP000322214"/>
    </source>
</evidence>
<protein>
    <recommendedName>
        <fullName evidence="1">Trk system potassium uptake protein TrkA</fullName>
    </recommendedName>
</protein>
<dbReference type="GO" id="GO:0005886">
    <property type="term" value="C:plasma membrane"/>
    <property type="evidence" value="ECO:0007669"/>
    <property type="project" value="InterPro"/>
</dbReference>
<accession>A0A5B9PK48</accession>
<dbReference type="AlphaFoldDB" id="A0A5B9PK48"/>
<evidence type="ECO:0000313" key="9">
    <source>
        <dbReference type="EMBL" id="QEG22863.1"/>
    </source>
</evidence>
<dbReference type="PANTHER" id="PTHR43833:SF5">
    <property type="entry name" value="TRK SYSTEM POTASSIUM UPTAKE PROTEIN TRKA"/>
    <property type="match status" value="1"/>
</dbReference>
<feature type="domain" description="RCK N-terminal" evidence="7">
    <location>
        <begin position="1"/>
        <end position="121"/>
    </location>
</feature>
<keyword evidence="10" id="KW-1185">Reference proteome</keyword>
<reference evidence="9 10" key="1">
    <citation type="submission" date="2019-08" db="EMBL/GenBank/DDBJ databases">
        <title>Deep-cultivation of Planctomycetes and their phenomic and genomic characterization uncovers novel biology.</title>
        <authorList>
            <person name="Wiegand S."/>
            <person name="Jogler M."/>
            <person name="Boedeker C."/>
            <person name="Pinto D."/>
            <person name="Vollmers J."/>
            <person name="Rivas-Marin E."/>
            <person name="Kohn T."/>
            <person name="Peeters S.H."/>
            <person name="Heuer A."/>
            <person name="Rast P."/>
            <person name="Oberbeckmann S."/>
            <person name="Bunk B."/>
            <person name="Jeske O."/>
            <person name="Meyerdierks A."/>
            <person name="Storesund J.E."/>
            <person name="Kallscheuer N."/>
            <person name="Luecker S."/>
            <person name="Lage O.M."/>
            <person name="Pohl T."/>
            <person name="Merkel B.J."/>
            <person name="Hornburger P."/>
            <person name="Mueller R.-W."/>
            <person name="Bruemmer F."/>
            <person name="Labrenz M."/>
            <person name="Spormann A.M."/>
            <person name="Op den Camp H."/>
            <person name="Overmann J."/>
            <person name="Amann R."/>
            <person name="Jetten M.S.M."/>
            <person name="Mascher T."/>
            <person name="Medema M.H."/>
            <person name="Devos D.P."/>
            <person name="Kaster A.-K."/>
            <person name="Ovreas L."/>
            <person name="Rohde M."/>
            <person name="Galperin M.Y."/>
            <person name="Jogler C."/>
        </authorList>
    </citation>
    <scope>NUCLEOTIDE SEQUENCE [LARGE SCALE GENOMIC DNA]</scope>
    <source>
        <strain evidence="9 10">FC18</strain>
    </source>
</reference>
<evidence type="ECO:0000256" key="3">
    <source>
        <dbReference type="ARBA" id="ARBA00022538"/>
    </source>
</evidence>
<dbReference type="EMBL" id="CP042912">
    <property type="protein sequence ID" value="QEG22863.1"/>
    <property type="molecule type" value="Genomic_DNA"/>
</dbReference>
<keyword evidence="6" id="KW-0406">Ion transport</keyword>
<dbReference type="PANTHER" id="PTHR43833">
    <property type="entry name" value="POTASSIUM CHANNEL PROTEIN 2-RELATED-RELATED"/>
    <property type="match status" value="1"/>
</dbReference>
<dbReference type="SUPFAM" id="SSF116726">
    <property type="entry name" value="TrkA C-terminal domain-like"/>
    <property type="match status" value="2"/>
</dbReference>
<evidence type="ECO:0000256" key="2">
    <source>
        <dbReference type="ARBA" id="ARBA00022448"/>
    </source>
</evidence>
<dbReference type="STRING" id="980251.GCA_001642875_01539"/>
<keyword evidence="4" id="KW-0630">Potassium</keyword>
<dbReference type="Pfam" id="PF02254">
    <property type="entry name" value="TrkA_N"/>
    <property type="match status" value="2"/>
</dbReference>
<feature type="domain" description="RCK C-terminal" evidence="8">
    <location>
        <begin position="364"/>
        <end position="444"/>
    </location>
</feature>
<dbReference type="NCBIfam" id="NF007031">
    <property type="entry name" value="PRK09496.1-2"/>
    <property type="match status" value="1"/>
</dbReference>
<evidence type="ECO:0000256" key="6">
    <source>
        <dbReference type="ARBA" id="ARBA00023065"/>
    </source>
</evidence>
<proteinExistence type="predicted"/>
<dbReference type="InterPro" id="IPR050721">
    <property type="entry name" value="Trk_Ktr_HKT_K-transport"/>
</dbReference>
<keyword evidence="3" id="KW-0633">Potassium transport</keyword>
<evidence type="ECO:0000256" key="1">
    <source>
        <dbReference type="ARBA" id="ARBA00017378"/>
    </source>
</evidence>
<dbReference type="PROSITE" id="PS51202">
    <property type="entry name" value="RCK_C"/>
    <property type="match status" value="2"/>
</dbReference>
<keyword evidence="2" id="KW-0813">Transport</keyword>
<dbReference type="GO" id="GO:0015079">
    <property type="term" value="F:potassium ion transmembrane transporter activity"/>
    <property type="evidence" value="ECO:0007669"/>
    <property type="project" value="InterPro"/>
</dbReference>
<dbReference type="NCBIfam" id="NF007039">
    <property type="entry name" value="PRK09496.3-2"/>
    <property type="match status" value="1"/>
</dbReference>
<dbReference type="PRINTS" id="PR00335">
    <property type="entry name" value="KUPTAKETRKA"/>
</dbReference>
<dbReference type="PROSITE" id="PS51201">
    <property type="entry name" value="RCK_N"/>
    <property type="match status" value="2"/>
</dbReference>
<feature type="domain" description="RCK N-terminal" evidence="7">
    <location>
        <begin position="227"/>
        <end position="344"/>
    </location>
</feature>
<dbReference type="InterPro" id="IPR003148">
    <property type="entry name" value="RCK_N"/>
</dbReference>
<dbReference type="InterPro" id="IPR036721">
    <property type="entry name" value="RCK_C_sf"/>
</dbReference>
<dbReference type="Pfam" id="PF02080">
    <property type="entry name" value="TrkA_C"/>
    <property type="match status" value="1"/>
</dbReference>
<dbReference type="Proteomes" id="UP000322214">
    <property type="component" value="Chromosome"/>
</dbReference>
<evidence type="ECO:0000256" key="5">
    <source>
        <dbReference type="ARBA" id="ARBA00023027"/>
    </source>
</evidence>
<dbReference type="InterPro" id="IPR006037">
    <property type="entry name" value="RCK_C"/>
</dbReference>
<dbReference type="RefSeq" id="WP_075084329.1">
    <property type="nucleotide sequence ID" value="NZ_CP042912.1"/>
</dbReference>
<gene>
    <name evidence="9" type="primary">trkA</name>
    <name evidence="9" type="ORF">MFFC18_27500</name>
</gene>
<dbReference type="InterPro" id="IPR036291">
    <property type="entry name" value="NAD(P)-bd_dom_sf"/>
</dbReference>
<dbReference type="InterPro" id="IPR006036">
    <property type="entry name" value="K_uptake_TrkA"/>
</dbReference>